<dbReference type="SUPFAM" id="SSF50156">
    <property type="entry name" value="PDZ domain-like"/>
    <property type="match status" value="1"/>
</dbReference>
<dbReference type="PROSITE" id="PS51257">
    <property type="entry name" value="PROKAR_LIPOPROTEIN"/>
    <property type="match status" value="1"/>
</dbReference>
<dbReference type="Gene3D" id="2.30.42.10">
    <property type="match status" value="1"/>
</dbReference>
<dbReference type="GO" id="GO:0004175">
    <property type="term" value="F:endopeptidase activity"/>
    <property type="evidence" value="ECO:0007669"/>
    <property type="project" value="TreeGrafter"/>
</dbReference>
<reference evidence="2 3" key="1">
    <citation type="submission" date="2023-12" db="EMBL/GenBank/DDBJ databases">
        <title>Whole-genome sequencing of halo(alkali)philic microorganisms from hypersaline lakes.</title>
        <authorList>
            <person name="Sorokin D.Y."/>
            <person name="Merkel A.Y."/>
            <person name="Messina E."/>
            <person name="Yakimov M."/>
        </authorList>
    </citation>
    <scope>NUCLEOTIDE SEQUENCE [LARGE SCALE GENOMIC DNA]</scope>
    <source>
        <strain evidence="2 3">AB-CW1</strain>
    </source>
</reference>
<dbReference type="InterPro" id="IPR005151">
    <property type="entry name" value="Tail-specific_protease"/>
</dbReference>
<dbReference type="InterPro" id="IPR029045">
    <property type="entry name" value="ClpP/crotonase-like_dom_sf"/>
</dbReference>
<dbReference type="PANTHER" id="PTHR32060">
    <property type="entry name" value="TAIL-SPECIFIC PROTEASE"/>
    <property type="match status" value="1"/>
</dbReference>
<dbReference type="Proteomes" id="UP001302316">
    <property type="component" value="Unassembled WGS sequence"/>
</dbReference>
<dbReference type="InterPro" id="IPR041613">
    <property type="entry name" value="Pept_S41_N"/>
</dbReference>
<dbReference type="SUPFAM" id="SSF52096">
    <property type="entry name" value="ClpP/crotonase"/>
    <property type="match status" value="1"/>
</dbReference>
<dbReference type="Pfam" id="PF17820">
    <property type="entry name" value="PDZ_6"/>
    <property type="match status" value="1"/>
</dbReference>
<dbReference type="GO" id="GO:0006508">
    <property type="term" value="P:proteolysis"/>
    <property type="evidence" value="ECO:0007669"/>
    <property type="project" value="InterPro"/>
</dbReference>
<dbReference type="CDD" id="cd07561">
    <property type="entry name" value="Peptidase_S41_CPP_like"/>
    <property type="match status" value="1"/>
</dbReference>
<dbReference type="GO" id="GO:0008236">
    <property type="term" value="F:serine-type peptidase activity"/>
    <property type="evidence" value="ECO:0007669"/>
    <property type="project" value="InterPro"/>
</dbReference>
<organism evidence="2 3">
    <name type="scientific">Natronospira elongata</name>
    <dbReference type="NCBI Taxonomy" id="3110268"/>
    <lineage>
        <taxon>Bacteria</taxon>
        <taxon>Pseudomonadati</taxon>
        <taxon>Pseudomonadota</taxon>
        <taxon>Gammaproteobacteria</taxon>
        <taxon>Natronospirales</taxon>
        <taxon>Natronospiraceae</taxon>
        <taxon>Natronospira</taxon>
    </lineage>
</organism>
<comment type="caution">
    <text evidence="2">The sequence shown here is derived from an EMBL/GenBank/DDBJ whole genome shotgun (WGS) entry which is preliminary data.</text>
</comment>
<dbReference type="InterPro" id="IPR036034">
    <property type="entry name" value="PDZ_sf"/>
</dbReference>
<gene>
    <name evidence="2" type="ORF">VCB98_08550</name>
</gene>
<dbReference type="InterPro" id="IPR001478">
    <property type="entry name" value="PDZ"/>
</dbReference>
<proteinExistence type="predicted"/>
<protein>
    <submittedName>
        <fullName evidence="2">S41 family peptidase</fullName>
    </submittedName>
</protein>
<feature type="domain" description="PDZ" evidence="1">
    <location>
        <begin position="104"/>
        <end position="164"/>
    </location>
</feature>
<dbReference type="AlphaFoldDB" id="A0AAP6JFU9"/>
<accession>A0AAP6JFU9</accession>
<sequence>MSESIHRLKRGAVIGLILLSGLFISACLDDINEQQSQAFSKAQSQLACSVQGQNRSVKSIMEFWYLYVDQMPDRDPNDFSSPREMLAALQVDPPDRFSFISERETTLNFTEEGRRIGIGVQLALMNAPDDYRVVDVFADAPADQADVRRGDRVLQINGRSVQELFNTGQLGSAMGPEEEGVLVELDMERADGEEQYSVSLEKVEFVVDPVVRLNFFDLSDDRRVAYFHFRNFIVPAADRFDDVFAELSEEAVDELIIDMRYNGGGRIAVAEQLASQIAGDAVQDEIFVQLVHNEARTDQNRIRRFGEEIGALGLDRLLVIATERTASASELVVNGLRPFIDVEIIGSRTFGKPVGSYGFEICDLIMFPTAFATLNALDEGDYFDGLPATCEAADDLALPLGDEEESSLAEALHFLETGQCDAEAGRLAREVQPLHRPQVGGPDGWDPIHTGIH</sequence>
<evidence type="ECO:0000313" key="3">
    <source>
        <dbReference type="Proteomes" id="UP001302316"/>
    </source>
</evidence>
<dbReference type="Gene3D" id="3.90.226.10">
    <property type="entry name" value="2-enoyl-CoA Hydratase, Chain A, domain 1"/>
    <property type="match status" value="1"/>
</dbReference>
<dbReference type="Gene3D" id="3.30.750.170">
    <property type="match status" value="1"/>
</dbReference>
<name>A0AAP6JFU9_9GAMM</name>
<evidence type="ECO:0000259" key="1">
    <source>
        <dbReference type="PROSITE" id="PS50106"/>
    </source>
</evidence>
<dbReference type="PANTHER" id="PTHR32060:SF30">
    <property type="entry name" value="CARBOXY-TERMINAL PROCESSING PROTEASE CTPA"/>
    <property type="match status" value="1"/>
</dbReference>
<dbReference type="RefSeq" id="WP_346051716.1">
    <property type="nucleotide sequence ID" value="NZ_JAYGII010000016.1"/>
</dbReference>
<dbReference type="GO" id="GO:0030288">
    <property type="term" value="C:outer membrane-bounded periplasmic space"/>
    <property type="evidence" value="ECO:0007669"/>
    <property type="project" value="TreeGrafter"/>
</dbReference>
<dbReference type="PROSITE" id="PS50106">
    <property type="entry name" value="PDZ"/>
    <property type="match status" value="1"/>
</dbReference>
<keyword evidence="3" id="KW-1185">Reference proteome</keyword>
<dbReference type="Pfam" id="PF18294">
    <property type="entry name" value="Pept_S41_N"/>
    <property type="match status" value="1"/>
</dbReference>
<evidence type="ECO:0000313" key="2">
    <source>
        <dbReference type="EMBL" id="MEA5445866.1"/>
    </source>
</evidence>
<dbReference type="GO" id="GO:0007165">
    <property type="term" value="P:signal transduction"/>
    <property type="evidence" value="ECO:0007669"/>
    <property type="project" value="TreeGrafter"/>
</dbReference>
<dbReference type="EMBL" id="JAYGII010000016">
    <property type="protein sequence ID" value="MEA5445866.1"/>
    <property type="molecule type" value="Genomic_DNA"/>
</dbReference>
<dbReference type="Pfam" id="PF03572">
    <property type="entry name" value="Peptidase_S41"/>
    <property type="match status" value="1"/>
</dbReference>
<dbReference type="InterPro" id="IPR041489">
    <property type="entry name" value="PDZ_6"/>
</dbReference>